<dbReference type="Gene3D" id="3.40.50.300">
    <property type="entry name" value="P-loop containing nucleotide triphosphate hydrolases"/>
    <property type="match status" value="2"/>
</dbReference>
<evidence type="ECO:0000313" key="3">
    <source>
        <dbReference type="Proteomes" id="UP000284557"/>
    </source>
</evidence>
<dbReference type="PANTHER" id="PTHR47396:SF1">
    <property type="entry name" value="ATP-DEPENDENT HELICASE IRC3-RELATED"/>
    <property type="match status" value="1"/>
</dbReference>
<dbReference type="CDD" id="cd18785">
    <property type="entry name" value="SF2_C"/>
    <property type="match status" value="1"/>
</dbReference>
<organism evidence="2 3">
    <name type="scientific">Mycobacteroides abscessus</name>
    <dbReference type="NCBI Taxonomy" id="36809"/>
    <lineage>
        <taxon>Bacteria</taxon>
        <taxon>Bacillati</taxon>
        <taxon>Actinomycetota</taxon>
        <taxon>Actinomycetes</taxon>
        <taxon>Mycobacteriales</taxon>
        <taxon>Mycobacteriaceae</taxon>
        <taxon>Mycobacteroides</taxon>
    </lineage>
</organism>
<dbReference type="InterPro" id="IPR006935">
    <property type="entry name" value="Helicase/UvrB_N"/>
</dbReference>
<sequence>MVNVSRSDGGRGPSSRAVLAALWPHQQAAVIAARKYLRAKNVDGESALITMPTGTGKTGVIAAISVALSEVSGHRLVLTPWNALVEQLIDDLSGRFWERMPEAVRPQTLPVRRLPPSSKLFDLTGVPPTIYVATTAAISVAARTARRLGVDPADVFAGFGAVLVDEGHYEPALNWSEAIRSLKRPTILLTATPYRNDRKYFHINGWRYRFSHADAEKELFVRRPKFAELEDANEPRVFARKLVDAVNQVFDDSDETRVIVRCATDESITAMVRAIRAQGQSVVGVHEQFGRSSDPDLVRRVPRPEKCSARYWVHQNKLIEGIDDPRFKAVAFFEALPNGRATIQQIGRVLRNPGRDSDDMTALVVTHPGADTARTWRTYRLFDTQPEADSAATLPSLVEKILAAQPIAFYYDGAFRCPVDLNTSQVWREFVFDLRTRVFRAPDEGLGLAELAEEIAAEWLARDRVLFGPHWPDEHTCLIPFVTTENSPLLREAMFIEPQFGYTVIRRDADLVYFHDTAGATPDIITNSCPPLTPPDLHSLFPKGPSQLVSVALLNTDVGQHSPRSRRVSAAAIEQLAPELADYAYVCTVAEGYTEVAHQRFRRYLGISKSRITDRRPGPGNYAQYSAWLDELSEQLRTPAAPSDTFARYAAYAPVPQETAAKHVLLDLNPSEFVQEHTGVPLQIADHAATVKAGVFDIAVAGATHRAEVHWDPDRSRYHIECPTLSDERYLRANGDTSQELLRFLNTEQQMRLVPSEGTSLYAHGSFYRPIIPSLRQGSFQLLDILTGVPQLGEAKREKGTKIVGGDWEADSVFGLISALSPASARTAPTAMASLVDDPQMILCTDMGPEVADFVITTDQRIIFIHAKASAEGALCSAGALHEVSAQAIKNLAHLQPLSVAPMKRGYWIKPWSARPHVAGSTQRLRWGQLSTADQMWSHMRAHITTPGIDREVWLVLGNTLSKKHLQQQARKRPPAPEPVQVYALLQSTWGTVNQLGGRLRVFCSP</sequence>
<dbReference type="SMART" id="SM00487">
    <property type="entry name" value="DEXDc"/>
    <property type="match status" value="1"/>
</dbReference>
<dbReference type="InterPro" id="IPR014001">
    <property type="entry name" value="Helicase_ATP-bd"/>
</dbReference>
<dbReference type="EMBL" id="QXBN01000021">
    <property type="protein sequence ID" value="RIT32885.1"/>
    <property type="molecule type" value="Genomic_DNA"/>
</dbReference>
<dbReference type="Proteomes" id="UP000284557">
    <property type="component" value="Unassembled WGS sequence"/>
</dbReference>
<accession>A0ABD7HIU8</accession>
<feature type="domain" description="Helicase ATP-binding" evidence="1">
    <location>
        <begin position="38"/>
        <end position="211"/>
    </location>
</feature>
<dbReference type="InterPro" id="IPR027417">
    <property type="entry name" value="P-loop_NTPase"/>
</dbReference>
<dbReference type="Pfam" id="PF04851">
    <property type="entry name" value="ResIII"/>
    <property type="match status" value="1"/>
</dbReference>
<comment type="caution">
    <text evidence="2">The sequence shown here is derived from an EMBL/GenBank/DDBJ whole genome shotgun (WGS) entry which is preliminary data.</text>
</comment>
<dbReference type="PANTHER" id="PTHR47396">
    <property type="entry name" value="TYPE I RESTRICTION ENZYME ECOKI R PROTEIN"/>
    <property type="match status" value="1"/>
</dbReference>
<gene>
    <name evidence="2" type="ORF">D2E76_22225</name>
</gene>
<name>A0ABD7HIU8_9MYCO</name>
<dbReference type="AlphaFoldDB" id="A0ABD7HIU8"/>
<dbReference type="SUPFAM" id="SSF52540">
    <property type="entry name" value="P-loop containing nucleoside triphosphate hydrolases"/>
    <property type="match status" value="1"/>
</dbReference>
<dbReference type="PROSITE" id="PS51192">
    <property type="entry name" value="HELICASE_ATP_BIND_1"/>
    <property type="match status" value="1"/>
</dbReference>
<evidence type="ECO:0000259" key="1">
    <source>
        <dbReference type="PROSITE" id="PS51192"/>
    </source>
</evidence>
<evidence type="ECO:0000313" key="2">
    <source>
        <dbReference type="EMBL" id="RIT32885.1"/>
    </source>
</evidence>
<protein>
    <recommendedName>
        <fullName evidence="1">Helicase ATP-binding domain-containing protein</fullName>
    </recommendedName>
</protein>
<proteinExistence type="predicted"/>
<reference evidence="2 3" key="1">
    <citation type="submission" date="2018-08" db="EMBL/GenBank/DDBJ databases">
        <title>Linezolid Resistance in Mycobacterium abscessus: MIC Distribution and Comprehensive Investigation of Resistance Mechanisms.</title>
        <authorList>
            <person name="Ye M."/>
            <person name="Xu L."/>
            <person name="Zou Y."/>
            <person name="Li B."/>
            <person name="Guo Q."/>
            <person name="Zhang Y."/>
            <person name="Zhan M."/>
            <person name="Xu B."/>
            <person name="Yu F."/>
            <person name="Zhang Z."/>
            <person name="Chu H."/>
        </authorList>
    </citation>
    <scope>NUCLEOTIDE SEQUENCE [LARGE SCALE GENOMIC DNA]</scope>
    <source>
        <strain evidence="2 3">G143</strain>
    </source>
</reference>
<dbReference type="InterPro" id="IPR050742">
    <property type="entry name" value="Helicase_Restrict-Modif_Enz"/>
</dbReference>